<evidence type="ECO:0000313" key="2">
    <source>
        <dbReference type="Proteomes" id="UP000187134"/>
    </source>
</evidence>
<sequence>MPSNRAIIEKATMTLADLASGGRMNEQQFNTFFRRMIAAPTILNSARTIPMNSDSQKIEKIGFGQRILRPGVEGTALTEGQRTKPTTGTIKLNTQEVIAEINISYDTIENNIEGDNIRTTIMNLLADRASLDLEELIINGDTDSSDEYLALIDGVRKKVSSHIVDAEGEAIAKEIFKRGIKAVPNQYLRNPADWRYYTNTGVELDWRDTFANRQTSGGDQSLDGGRLVNAYGVPVNGIAMLQPYNVTSPVAYTDVTDAILTHPKNIVVGMNRKLQIEVDKDISRRVFIIVLTAKIDVQIEEEDATAKIIHIKA</sequence>
<dbReference type="RefSeq" id="WP_076330441.1">
    <property type="nucleotide sequence ID" value="NZ_MRTJ01000001.1"/>
</dbReference>
<proteinExistence type="predicted"/>
<protein>
    <submittedName>
        <fullName evidence="1">Major capsid protein</fullName>
    </submittedName>
</protein>
<dbReference type="SUPFAM" id="SSF56563">
    <property type="entry name" value="Major capsid protein gp5"/>
    <property type="match status" value="1"/>
</dbReference>
<gene>
    <name evidence="1" type="ORF">BK131_03445</name>
</gene>
<dbReference type="AlphaFoldDB" id="A0A1R1C4N1"/>
<accession>A0A1R1C4N1</accession>
<dbReference type="Proteomes" id="UP000187134">
    <property type="component" value="Unassembled WGS sequence"/>
</dbReference>
<reference evidence="1 2" key="1">
    <citation type="submission" date="2016-11" db="EMBL/GenBank/DDBJ databases">
        <title>Paenibacillus species isolates.</title>
        <authorList>
            <person name="Beno S.M."/>
        </authorList>
    </citation>
    <scope>NUCLEOTIDE SEQUENCE [LARGE SCALE GENOMIC DNA]</scope>
    <source>
        <strain evidence="1 2">FSL H8-0246</strain>
    </source>
</reference>
<evidence type="ECO:0000313" key="1">
    <source>
        <dbReference type="EMBL" id="OMF17041.1"/>
    </source>
</evidence>
<name>A0A1R1C4N1_PAEAM</name>
<dbReference type="EMBL" id="MRTJ01000001">
    <property type="protein sequence ID" value="OMF17041.1"/>
    <property type="molecule type" value="Genomic_DNA"/>
</dbReference>
<dbReference type="OrthoDB" id="2079182at2"/>
<comment type="caution">
    <text evidence="1">The sequence shown here is derived from an EMBL/GenBank/DDBJ whole genome shotgun (WGS) entry which is preliminary data.</text>
</comment>
<organism evidence="1 2">
    <name type="scientific">Paenibacillus amylolyticus</name>
    <dbReference type="NCBI Taxonomy" id="1451"/>
    <lineage>
        <taxon>Bacteria</taxon>
        <taxon>Bacillati</taxon>
        <taxon>Bacillota</taxon>
        <taxon>Bacilli</taxon>
        <taxon>Bacillales</taxon>
        <taxon>Paenibacillaceae</taxon>
        <taxon>Paenibacillus</taxon>
    </lineage>
</organism>